<evidence type="ECO:0000313" key="1">
    <source>
        <dbReference type="EMBL" id="GLK48151.1"/>
    </source>
</evidence>
<proteinExistence type="predicted"/>
<name>A0ABQ5T6Z8_9CAUL</name>
<dbReference type="Proteomes" id="UP001143509">
    <property type="component" value="Unassembled WGS sequence"/>
</dbReference>
<gene>
    <name evidence="1" type="ORF">GCM10017620_11240</name>
</gene>
<keyword evidence="2" id="KW-1185">Reference proteome</keyword>
<dbReference type="EMBL" id="BSFD01000002">
    <property type="protein sequence ID" value="GLK48151.1"/>
    <property type="molecule type" value="Genomic_DNA"/>
</dbReference>
<sequence length="163" mass="17799">MGAVVVLATLKLILALGGTLQNNGMDGLHPVSWTLGAGQDVSTRFVGSYEMQPGPPQAQWEDGCRPRWTLSSNGLFDAEMGANVTRGQWRVEQVNGRELWLVLENLSDNAQRSCIGSILAGGSTRLYLVVIGDRFFIATPPRGSDGELKRVSPLLRFQLIYKP</sequence>
<accession>A0ABQ5T6Z8</accession>
<organism evidence="1 2">
    <name type="scientific">Brevundimonas intermedia</name>
    <dbReference type="NCBI Taxonomy" id="74315"/>
    <lineage>
        <taxon>Bacteria</taxon>
        <taxon>Pseudomonadati</taxon>
        <taxon>Pseudomonadota</taxon>
        <taxon>Alphaproteobacteria</taxon>
        <taxon>Caulobacterales</taxon>
        <taxon>Caulobacteraceae</taxon>
        <taxon>Brevundimonas</taxon>
    </lineage>
</organism>
<reference evidence="1" key="1">
    <citation type="journal article" date="2014" name="Int. J. Syst. Evol. Microbiol.">
        <title>Complete genome of a new Firmicutes species belonging to the dominant human colonic microbiota ('Ruminococcus bicirculans') reveals two chromosomes and a selective capacity to utilize plant glucans.</title>
        <authorList>
            <consortium name="NISC Comparative Sequencing Program"/>
            <person name="Wegmann U."/>
            <person name="Louis P."/>
            <person name="Goesmann A."/>
            <person name="Henrissat B."/>
            <person name="Duncan S.H."/>
            <person name="Flint H.J."/>
        </authorList>
    </citation>
    <scope>NUCLEOTIDE SEQUENCE</scope>
    <source>
        <strain evidence="1">VKM B-1499</strain>
    </source>
</reference>
<evidence type="ECO:0000313" key="2">
    <source>
        <dbReference type="Proteomes" id="UP001143509"/>
    </source>
</evidence>
<reference evidence="1" key="2">
    <citation type="submission" date="2023-01" db="EMBL/GenBank/DDBJ databases">
        <authorList>
            <person name="Sun Q."/>
            <person name="Evtushenko L."/>
        </authorList>
    </citation>
    <scope>NUCLEOTIDE SEQUENCE</scope>
    <source>
        <strain evidence="1">VKM B-1499</strain>
    </source>
</reference>
<comment type="caution">
    <text evidence="1">The sequence shown here is derived from an EMBL/GenBank/DDBJ whole genome shotgun (WGS) entry which is preliminary data.</text>
</comment>
<protein>
    <submittedName>
        <fullName evidence="1">Uncharacterized protein</fullName>
    </submittedName>
</protein>